<sequence>MTTTGAAQYSAVMQDLSPAIVIIEEAAEILESHVITALTSKCQHLILIGDHQQLRPSATVYELATKYGLETSLFERMIKNGLAKQDLPRSHLNTRRVMHNVGTHPVIIGGVSAVFGKLGYLQLLRFERSRCVGLVFGNWCRTNGWPERRLLLPLVPPLPLALCPPPVSLPSPWFSPFPLAPPFPLVLPPPHGSPPPWFFPSPGSPVVLPFPVGGDIDTRDEGRNPPTDPGSYRPLGPLRRRVGLARGRVIRRLFSPIRL</sequence>
<dbReference type="GO" id="GO:0031048">
    <property type="term" value="P:regulatory ncRNA-mediated heterochromatin formation"/>
    <property type="evidence" value="ECO:0007669"/>
    <property type="project" value="TreeGrafter"/>
</dbReference>
<dbReference type="AlphaFoldDB" id="A0A423UAU5"/>
<dbReference type="GO" id="GO:0031380">
    <property type="term" value="C:nuclear RNA-directed RNA polymerase complex"/>
    <property type="evidence" value="ECO:0007669"/>
    <property type="project" value="TreeGrafter"/>
</dbReference>
<feature type="region of interest" description="Disordered" evidence="1">
    <location>
        <begin position="214"/>
        <end position="237"/>
    </location>
</feature>
<dbReference type="GO" id="GO:0004386">
    <property type="term" value="F:helicase activity"/>
    <property type="evidence" value="ECO:0007669"/>
    <property type="project" value="InterPro"/>
</dbReference>
<evidence type="ECO:0000313" key="3">
    <source>
        <dbReference type="EMBL" id="ROT85793.1"/>
    </source>
</evidence>
<protein>
    <recommendedName>
        <fullName evidence="2">DNA2/NAM7 helicase helicase domain-containing protein</fullName>
    </recommendedName>
</protein>
<dbReference type="PANTHER" id="PTHR10887">
    <property type="entry name" value="DNA2/NAM7 HELICASE FAMILY"/>
    <property type="match status" value="1"/>
</dbReference>
<evidence type="ECO:0000313" key="4">
    <source>
        <dbReference type="Proteomes" id="UP000283509"/>
    </source>
</evidence>
<dbReference type="EMBL" id="QCYY01000182">
    <property type="protein sequence ID" value="ROT85793.1"/>
    <property type="molecule type" value="Genomic_DNA"/>
</dbReference>
<dbReference type="InterPro" id="IPR045055">
    <property type="entry name" value="DNA2/NAM7-like"/>
</dbReference>
<feature type="domain" description="DNA2/NAM7 helicase helicase" evidence="2">
    <location>
        <begin position="4"/>
        <end position="56"/>
    </location>
</feature>
<dbReference type="InterPro" id="IPR041677">
    <property type="entry name" value="DNA2/NAM7_AAA_11"/>
</dbReference>
<reference evidence="3 4" key="2">
    <citation type="submission" date="2019-01" db="EMBL/GenBank/DDBJ databases">
        <title>The decoding of complex shrimp genome reveals the adaptation for benthos swimmer, frequently molting mechanism and breeding impact on genome.</title>
        <authorList>
            <person name="Sun Y."/>
            <person name="Gao Y."/>
            <person name="Yu Y."/>
        </authorList>
    </citation>
    <scope>NUCLEOTIDE SEQUENCE [LARGE SCALE GENOMIC DNA]</scope>
    <source>
        <tissue evidence="3">Muscle</tissue>
    </source>
</reference>
<dbReference type="Proteomes" id="UP000283509">
    <property type="component" value="Unassembled WGS sequence"/>
</dbReference>
<evidence type="ECO:0000256" key="1">
    <source>
        <dbReference type="SAM" id="MobiDB-lite"/>
    </source>
</evidence>
<accession>A0A423UAU5</accession>
<reference evidence="3 4" key="1">
    <citation type="submission" date="2018-04" db="EMBL/GenBank/DDBJ databases">
        <authorList>
            <person name="Zhang X."/>
            <person name="Yuan J."/>
            <person name="Li F."/>
            <person name="Xiang J."/>
        </authorList>
    </citation>
    <scope>NUCLEOTIDE SEQUENCE [LARGE SCALE GENOMIC DNA]</scope>
    <source>
        <tissue evidence="3">Muscle</tissue>
    </source>
</reference>
<proteinExistence type="predicted"/>
<organism evidence="3 4">
    <name type="scientific">Penaeus vannamei</name>
    <name type="common">Whiteleg shrimp</name>
    <name type="synonym">Litopenaeus vannamei</name>
    <dbReference type="NCBI Taxonomy" id="6689"/>
    <lineage>
        <taxon>Eukaryota</taxon>
        <taxon>Metazoa</taxon>
        <taxon>Ecdysozoa</taxon>
        <taxon>Arthropoda</taxon>
        <taxon>Crustacea</taxon>
        <taxon>Multicrustacea</taxon>
        <taxon>Malacostraca</taxon>
        <taxon>Eumalacostraca</taxon>
        <taxon>Eucarida</taxon>
        <taxon>Decapoda</taxon>
        <taxon>Dendrobranchiata</taxon>
        <taxon>Penaeoidea</taxon>
        <taxon>Penaeidae</taxon>
        <taxon>Penaeus</taxon>
    </lineage>
</organism>
<dbReference type="Pfam" id="PF13086">
    <property type="entry name" value="AAA_11"/>
    <property type="match status" value="1"/>
</dbReference>
<dbReference type="PANTHER" id="PTHR10887:SF341">
    <property type="entry name" value="NFX1-TYPE ZINC FINGER-CONTAINING PROTEIN 1"/>
    <property type="match status" value="1"/>
</dbReference>
<keyword evidence="4" id="KW-1185">Reference proteome</keyword>
<dbReference type="OrthoDB" id="2423195at2759"/>
<gene>
    <name evidence="3" type="ORF">C7M84_006452</name>
</gene>
<dbReference type="InterPro" id="IPR027417">
    <property type="entry name" value="P-loop_NTPase"/>
</dbReference>
<name>A0A423UAU5_PENVA</name>
<dbReference type="SUPFAM" id="SSF52540">
    <property type="entry name" value="P-loop containing nucleoside triphosphate hydrolases"/>
    <property type="match status" value="1"/>
</dbReference>
<dbReference type="Gene3D" id="3.40.50.300">
    <property type="entry name" value="P-loop containing nucleotide triphosphate hydrolases"/>
    <property type="match status" value="1"/>
</dbReference>
<comment type="caution">
    <text evidence="3">The sequence shown here is derived from an EMBL/GenBank/DDBJ whole genome shotgun (WGS) entry which is preliminary data.</text>
</comment>
<dbReference type="STRING" id="6689.A0A423UAU5"/>
<evidence type="ECO:0000259" key="2">
    <source>
        <dbReference type="Pfam" id="PF13086"/>
    </source>
</evidence>